<evidence type="ECO:0000256" key="16">
    <source>
        <dbReference type="SAM" id="Phobius"/>
    </source>
</evidence>
<feature type="compositionally biased region" description="Low complexity" evidence="15">
    <location>
        <begin position="751"/>
        <end position="768"/>
    </location>
</feature>
<feature type="region of interest" description="Disordered" evidence="15">
    <location>
        <begin position="585"/>
        <end position="647"/>
    </location>
</feature>
<organism evidence="18 19">
    <name type="scientific">Potamilus streckersoni</name>
    <dbReference type="NCBI Taxonomy" id="2493646"/>
    <lineage>
        <taxon>Eukaryota</taxon>
        <taxon>Metazoa</taxon>
        <taxon>Spiralia</taxon>
        <taxon>Lophotrochozoa</taxon>
        <taxon>Mollusca</taxon>
        <taxon>Bivalvia</taxon>
        <taxon>Autobranchia</taxon>
        <taxon>Heteroconchia</taxon>
        <taxon>Palaeoheterodonta</taxon>
        <taxon>Unionida</taxon>
        <taxon>Unionoidea</taxon>
        <taxon>Unionidae</taxon>
        <taxon>Ambleminae</taxon>
        <taxon>Lampsilini</taxon>
        <taxon>Potamilus</taxon>
    </lineage>
</organism>
<keyword evidence="7 14" id="KW-0547">Nucleotide-binding</keyword>
<dbReference type="GO" id="GO:0012505">
    <property type="term" value="C:endomembrane system"/>
    <property type="evidence" value="ECO:0007669"/>
    <property type="project" value="UniProtKB-ARBA"/>
</dbReference>
<evidence type="ECO:0000256" key="11">
    <source>
        <dbReference type="ARBA" id="ARBA00023136"/>
    </source>
</evidence>
<dbReference type="EC" id="2.7.11.1" evidence="2"/>
<evidence type="ECO:0000313" key="19">
    <source>
        <dbReference type="Proteomes" id="UP001195483"/>
    </source>
</evidence>
<dbReference type="AlphaFoldDB" id="A0AAE0SIL6"/>
<dbReference type="InterPro" id="IPR000719">
    <property type="entry name" value="Prot_kinase_dom"/>
</dbReference>
<feature type="region of interest" description="Disordered" evidence="15">
    <location>
        <begin position="675"/>
        <end position="694"/>
    </location>
</feature>
<reference evidence="18" key="1">
    <citation type="journal article" date="2021" name="Genome Biol. Evol.">
        <title>A High-Quality Reference Genome for a Parasitic Bivalve with Doubly Uniparental Inheritance (Bivalvia: Unionida).</title>
        <authorList>
            <person name="Smith C.H."/>
        </authorList>
    </citation>
    <scope>NUCLEOTIDE SEQUENCE</scope>
    <source>
        <strain evidence="18">CHS0354</strain>
    </source>
</reference>
<evidence type="ECO:0000256" key="7">
    <source>
        <dbReference type="ARBA" id="ARBA00022741"/>
    </source>
</evidence>
<evidence type="ECO:0000256" key="10">
    <source>
        <dbReference type="ARBA" id="ARBA00022989"/>
    </source>
</evidence>
<evidence type="ECO:0000256" key="9">
    <source>
        <dbReference type="ARBA" id="ARBA00022840"/>
    </source>
</evidence>
<evidence type="ECO:0000313" key="18">
    <source>
        <dbReference type="EMBL" id="KAK3592671.1"/>
    </source>
</evidence>
<dbReference type="InterPro" id="IPR017441">
    <property type="entry name" value="Protein_kinase_ATP_BS"/>
</dbReference>
<comment type="subcellular location">
    <subcellularLocation>
        <location evidence="1">Membrane</location>
    </subcellularLocation>
</comment>
<keyword evidence="9 14" id="KW-0067">ATP-binding</keyword>
<dbReference type="PROSITE" id="PS00107">
    <property type="entry name" value="PROTEIN_KINASE_ATP"/>
    <property type="match status" value="1"/>
</dbReference>
<evidence type="ECO:0000256" key="4">
    <source>
        <dbReference type="ARBA" id="ARBA00022553"/>
    </source>
</evidence>
<dbReference type="Gene3D" id="3.30.200.20">
    <property type="entry name" value="Phosphorylase Kinase, domain 1"/>
    <property type="match status" value="1"/>
</dbReference>
<accession>A0AAE0SIL6</accession>
<dbReference type="Gene3D" id="1.10.510.10">
    <property type="entry name" value="Transferase(Phosphotransferase) domain 1"/>
    <property type="match status" value="1"/>
</dbReference>
<evidence type="ECO:0000256" key="13">
    <source>
        <dbReference type="ARBA" id="ARBA00048679"/>
    </source>
</evidence>
<comment type="catalytic activity">
    <reaction evidence="13">
        <text>L-seryl-[protein] + ATP = O-phospho-L-seryl-[protein] + ADP + H(+)</text>
        <dbReference type="Rhea" id="RHEA:17989"/>
        <dbReference type="Rhea" id="RHEA-COMP:9863"/>
        <dbReference type="Rhea" id="RHEA-COMP:11604"/>
        <dbReference type="ChEBI" id="CHEBI:15378"/>
        <dbReference type="ChEBI" id="CHEBI:29999"/>
        <dbReference type="ChEBI" id="CHEBI:30616"/>
        <dbReference type="ChEBI" id="CHEBI:83421"/>
        <dbReference type="ChEBI" id="CHEBI:456216"/>
        <dbReference type="EC" id="2.7.11.1"/>
    </reaction>
</comment>
<evidence type="ECO:0000259" key="17">
    <source>
        <dbReference type="PROSITE" id="PS50011"/>
    </source>
</evidence>
<feature type="region of interest" description="Disordered" evidence="15">
    <location>
        <begin position="836"/>
        <end position="882"/>
    </location>
</feature>
<proteinExistence type="predicted"/>
<feature type="compositionally biased region" description="Polar residues" evidence="15">
    <location>
        <begin position="843"/>
        <end position="861"/>
    </location>
</feature>
<keyword evidence="4" id="KW-0597">Phosphoprotein</keyword>
<feature type="compositionally biased region" description="Basic and acidic residues" evidence="15">
    <location>
        <begin position="546"/>
        <end position="559"/>
    </location>
</feature>
<dbReference type="PANTHER" id="PTHR24417:SF7">
    <property type="entry name" value="CHROMATIN MODIFICATION-RELATED PROTEIN EAF1"/>
    <property type="match status" value="1"/>
</dbReference>
<evidence type="ECO:0000256" key="6">
    <source>
        <dbReference type="ARBA" id="ARBA00022692"/>
    </source>
</evidence>
<name>A0AAE0SIL6_9BIVA</name>
<dbReference type="GO" id="GO:0004674">
    <property type="term" value="F:protein serine/threonine kinase activity"/>
    <property type="evidence" value="ECO:0007669"/>
    <property type="project" value="UniProtKB-KW"/>
</dbReference>
<dbReference type="PANTHER" id="PTHR24417">
    <property type="entry name" value="SERINE/THREONINE-PROTEIN KINASE LMTK1"/>
    <property type="match status" value="1"/>
</dbReference>
<dbReference type="Pfam" id="PF07714">
    <property type="entry name" value="PK_Tyr_Ser-Thr"/>
    <property type="match status" value="1"/>
</dbReference>
<keyword evidence="6 16" id="KW-0812">Transmembrane</keyword>
<dbReference type="InterPro" id="IPR008266">
    <property type="entry name" value="Tyr_kinase_AS"/>
</dbReference>
<dbReference type="GO" id="GO:0005524">
    <property type="term" value="F:ATP binding"/>
    <property type="evidence" value="ECO:0007669"/>
    <property type="project" value="UniProtKB-UniRule"/>
</dbReference>
<reference evidence="18" key="2">
    <citation type="journal article" date="2021" name="Genome Biol. Evol.">
        <title>Developing a high-quality reference genome for a parasitic bivalve with doubly uniparental inheritance (Bivalvia: Unionida).</title>
        <authorList>
            <person name="Smith C.H."/>
        </authorList>
    </citation>
    <scope>NUCLEOTIDE SEQUENCE</scope>
    <source>
        <strain evidence="18">CHS0354</strain>
        <tissue evidence="18">Mantle</tissue>
    </source>
</reference>
<feature type="domain" description="Protein kinase" evidence="17">
    <location>
        <begin position="108"/>
        <end position="384"/>
    </location>
</feature>
<evidence type="ECO:0000256" key="15">
    <source>
        <dbReference type="SAM" id="MobiDB-lite"/>
    </source>
</evidence>
<comment type="caution">
    <text evidence="18">The sequence shown here is derived from an EMBL/GenBank/DDBJ whole genome shotgun (WGS) entry which is preliminary data.</text>
</comment>
<evidence type="ECO:0000256" key="2">
    <source>
        <dbReference type="ARBA" id="ARBA00012513"/>
    </source>
</evidence>
<dbReference type="GO" id="GO:0005737">
    <property type="term" value="C:cytoplasm"/>
    <property type="evidence" value="ECO:0007669"/>
    <property type="project" value="UniProtKB-ARBA"/>
</dbReference>
<dbReference type="PRINTS" id="PR00109">
    <property type="entry name" value="TYRKINASE"/>
</dbReference>
<dbReference type="InterPro" id="IPR011009">
    <property type="entry name" value="Kinase-like_dom_sf"/>
</dbReference>
<evidence type="ECO:0000256" key="14">
    <source>
        <dbReference type="PROSITE-ProRule" id="PRU10141"/>
    </source>
</evidence>
<feature type="binding site" evidence="14">
    <location>
        <position position="142"/>
    </location>
    <ligand>
        <name>ATP</name>
        <dbReference type="ChEBI" id="CHEBI:30616"/>
    </ligand>
</feature>
<comment type="catalytic activity">
    <reaction evidence="12">
        <text>L-threonyl-[protein] + ATP = O-phospho-L-threonyl-[protein] + ADP + H(+)</text>
        <dbReference type="Rhea" id="RHEA:46608"/>
        <dbReference type="Rhea" id="RHEA-COMP:11060"/>
        <dbReference type="Rhea" id="RHEA-COMP:11605"/>
        <dbReference type="ChEBI" id="CHEBI:15378"/>
        <dbReference type="ChEBI" id="CHEBI:30013"/>
        <dbReference type="ChEBI" id="CHEBI:30616"/>
        <dbReference type="ChEBI" id="CHEBI:61977"/>
        <dbReference type="ChEBI" id="CHEBI:456216"/>
        <dbReference type="EC" id="2.7.11.1"/>
    </reaction>
</comment>
<feature type="compositionally biased region" description="Basic and acidic residues" evidence="15">
    <location>
        <begin position="625"/>
        <end position="634"/>
    </location>
</feature>
<evidence type="ECO:0000256" key="12">
    <source>
        <dbReference type="ARBA" id="ARBA00047899"/>
    </source>
</evidence>
<evidence type="ECO:0000256" key="1">
    <source>
        <dbReference type="ARBA" id="ARBA00004370"/>
    </source>
</evidence>
<feature type="region of interest" description="Disordered" evidence="15">
    <location>
        <begin position="744"/>
        <end position="791"/>
    </location>
</feature>
<keyword evidence="3" id="KW-0723">Serine/threonine-protein kinase</keyword>
<dbReference type="InterPro" id="IPR001245">
    <property type="entry name" value="Ser-Thr/Tyr_kinase_cat_dom"/>
</dbReference>
<gene>
    <name evidence="18" type="ORF">CHS0354_015972</name>
</gene>
<keyword evidence="5" id="KW-0808">Transferase</keyword>
<keyword evidence="19" id="KW-1185">Reference proteome</keyword>
<feature type="transmembrane region" description="Helical" evidence="16">
    <location>
        <begin position="6"/>
        <end position="28"/>
    </location>
</feature>
<dbReference type="Proteomes" id="UP001195483">
    <property type="component" value="Unassembled WGS sequence"/>
</dbReference>
<keyword evidence="11 16" id="KW-0472">Membrane</keyword>
<dbReference type="FunFam" id="3.30.200.20:FF:000275">
    <property type="entry name" value="Apoptosis associated tyrosine kinase"/>
    <property type="match status" value="1"/>
</dbReference>
<dbReference type="GO" id="GO:0016020">
    <property type="term" value="C:membrane"/>
    <property type="evidence" value="ECO:0007669"/>
    <property type="project" value="UniProtKB-SubCell"/>
</dbReference>
<dbReference type="PROSITE" id="PS50011">
    <property type="entry name" value="PROTEIN_KINASE_DOM"/>
    <property type="match status" value="1"/>
</dbReference>
<evidence type="ECO:0000256" key="8">
    <source>
        <dbReference type="ARBA" id="ARBA00022777"/>
    </source>
</evidence>
<keyword evidence="10 16" id="KW-1133">Transmembrane helix</keyword>
<reference evidence="18" key="3">
    <citation type="submission" date="2023-05" db="EMBL/GenBank/DDBJ databases">
        <authorList>
            <person name="Smith C.H."/>
        </authorList>
    </citation>
    <scope>NUCLEOTIDE SEQUENCE</scope>
    <source>
        <strain evidence="18">CHS0354</strain>
        <tissue evidence="18">Mantle</tissue>
    </source>
</reference>
<evidence type="ECO:0000256" key="5">
    <source>
        <dbReference type="ARBA" id="ARBA00022679"/>
    </source>
</evidence>
<dbReference type="EMBL" id="JAEAOA010000994">
    <property type="protein sequence ID" value="KAK3592671.1"/>
    <property type="molecule type" value="Genomic_DNA"/>
</dbReference>
<evidence type="ECO:0000256" key="3">
    <source>
        <dbReference type="ARBA" id="ARBA00022527"/>
    </source>
</evidence>
<dbReference type="SUPFAM" id="SSF56112">
    <property type="entry name" value="Protein kinase-like (PK-like)"/>
    <property type="match status" value="1"/>
</dbReference>
<protein>
    <recommendedName>
        <fullName evidence="2">non-specific serine/threonine protein kinase</fullName>
        <ecNumber evidence="2">2.7.11.1</ecNumber>
    </recommendedName>
</protein>
<keyword evidence="8" id="KW-0418">Kinase</keyword>
<dbReference type="PROSITE" id="PS00109">
    <property type="entry name" value="PROTEIN_KINASE_TYR"/>
    <property type="match status" value="1"/>
</dbReference>
<feature type="region of interest" description="Disordered" evidence="15">
    <location>
        <begin position="546"/>
        <end position="565"/>
    </location>
</feature>
<sequence>MIELGVLVSVAILGCGVLLVFGCVCHLFKKRHGFLGFEDYDPESARGVSVSSENATGDGIVFEPLPDILAKTVGTRALRPRITSADKEKQANASKLVTVYQHFPRSQLLYVKELGVGWFGQVLEGHADKIMPDSRRSKVVIKILKDDATEIEQRLFLEEVAPYREFNHPNIVRLLGQCTEASPFLAVLEYPSLGDLKTYLRKEKLFRDTLIENGTIFKFSLYAAEGFAFMHGANYIHHDFAARNCIVTSELSVKIGDYGIAEDMHRDDYYDTGRDLLPVRWMSPESLTVKQNVWTAAPITKEANVWSFGVTLWEILEFSQKPFHYLKDEEVLQRVLSAHQDRLPPPATAIPLKDRWYELMEMCWQKADQRPTADDIVSFLKQILKDSEKITKMTEFEKKWNHLPSNQPNNDDQSDFPNSQSQVFELDFISKETIPKENSHVTEVIVHRTDSDSSLEMSKLGTETDNVPEVYFAGSKINRDKMKDSLEIKTMDFSAFQNDSVLAYGGTPTNMEDFANVERYKELFSPDANILPSGTSLVPIVMSTPSKDKDVLSSRKDKSSTYLTATSNQQSSQYFTAYDTITQDSEDLTRSENSLKPSKSYRARETSDSYQNGDEDYTTEFNNNSDKEDSETPRRQPNPTLISHSDDGDYEIAKEIYRSKGTALLGTSLRTHRSLSTIPEDGIPSDTTSQSGLNVEDPFDFSAIPGFGTPSFEWDDYIGEELIGRVKYSDESPRQVEEFNEWTFDNESNHSSESASQKQDDSSSTTSDNHPGSVSDVSAPPSESEVTKSAKELDTRAYVASLLSKRTNNNNNNNISRSYTNSSKFNSSFFYSFSNNYDMDSTEPVSQSDLELDSKSIQSTPSDDDSTVNEPFGVELEEDDMI</sequence>